<keyword evidence="1" id="KW-0472">Membrane</keyword>
<reference evidence="3" key="1">
    <citation type="journal article" date="2019" name="Int. J. Syst. Evol. Microbiol.">
        <title>The Global Catalogue of Microorganisms (GCM) 10K type strain sequencing project: providing services to taxonomists for standard genome sequencing and annotation.</title>
        <authorList>
            <consortium name="The Broad Institute Genomics Platform"/>
            <consortium name="The Broad Institute Genome Sequencing Center for Infectious Disease"/>
            <person name="Wu L."/>
            <person name="Ma J."/>
        </authorList>
    </citation>
    <scope>NUCLEOTIDE SEQUENCE [LARGE SCALE GENOMIC DNA]</scope>
    <source>
        <strain evidence="3">CGMCC 1.12923</strain>
    </source>
</reference>
<dbReference type="RefSeq" id="WP_099033735.1">
    <property type="nucleotide sequence ID" value="NZ_BMGJ01000005.1"/>
</dbReference>
<evidence type="ECO:0000256" key="1">
    <source>
        <dbReference type="SAM" id="Phobius"/>
    </source>
</evidence>
<comment type="caution">
    <text evidence="2">The sequence shown here is derived from an EMBL/GenBank/DDBJ whole genome shotgun (WGS) entry which is preliminary data.</text>
</comment>
<accession>A0ABQ1R879</accession>
<keyword evidence="3" id="KW-1185">Reference proteome</keyword>
<feature type="transmembrane region" description="Helical" evidence="1">
    <location>
        <begin position="12"/>
        <end position="35"/>
    </location>
</feature>
<sequence>MNQQSDSENRQMRLIMQVAVVLIFSSLMATFIWYFEDSEEDLQQTTLDLLAEEMARSVVSARWQWEAEGRPTRILQIQYDRDGNETDRRPIPMSHLGWPKVEPSAEGCDRLWKTVLNTPMQVNNFKVYGEFFDGVKMSGKALDSMCRFRVSTGPYFDYRIYTGQVIKQ</sequence>
<gene>
    <name evidence="2" type="ORF">GCM10011357_16450</name>
</gene>
<organism evidence="2 3">
    <name type="scientific">Lacimicrobium alkaliphilum</name>
    <dbReference type="NCBI Taxonomy" id="1526571"/>
    <lineage>
        <taxon>Bacteria</taxon>
        <taxon>Pseudomonadati</taxon>
        <taxon>Pseudomonadota</taxon>
        <taxon>Gammaproteobacteria</taxon>
        <taxon>Alteromonadales</taxon>
        <taxon>Alteromonadaceae</taxon>
        <taxon>Lacimicrobium</taxon>
    </lineage>
</organism>
<name>A0ABQ1R879_9ALTE</name>
<protein>
    <recommendedName>
        <fullName evidence="4">MSHA biogenesis protein MshF</fullName>
    </recommendedName>
</protein>
<evidence type="ECO:0008006" key="4">
    <source>
        <dbReference type="Google" id="ProtNLM"/>
    </source>
</evidence>
<evidence type="ECO:0000313" key="2">
    <source>
        <dbReference type="EMBL" id="GGD61874.1"/>
    </source>
</evidence>
<keyword evidence="1" id="KW-1133">Transmembrane helix</keyword>
<keyword evidence="1" id="KW-0812">Transmembrane</keyword>
<dbReference type="EMBL" id="BMGJ01000005">
    <property type="protein sequence ID" value="GGD61874.1"/>
    <property type="molecule type" value="Genomic_DNA"/>
</dbReference>
<evidence type="ECO:0000313" key="3">
    <source>
        <dbReference type="Proteomes" id="UP000614272"/>
    </source>
</evidence>
<dbReference type="Proteomes" id="UP000614272">
    <property type="component" value="Unassembled WGS sequence"/>
</dbReference>
<proteinExistence type="predicted"/>